<accession>A0ACA9QKT9</accession>
<comment type="caution">
    <text evidence="1">The sequence shown here is derived from an EMBL/GenBank/DDBJ whole genome shotgun (WGS) entry which is preliminary data.</text>
</comment>
<organism evidence="1 2">
    <name type="scientific">Acaulospora colombiana</name>
    <dbReference type="NCBI Taxonomy" id="27376"/>
    <lineage>
        <taxon>Eukaryota</taxon>
        <taxon>Fungi</taxon>
        <taxon>Fungi incertae sedis</taxon>
        <taxon>Mucoromycota</taxon>
        <taxon>Glomeromycotina</taxon>
        <taxon>Glomeromycetes</taxon>
        <taxon>Diversisporales</taxon>
        <taxon>Acaulosporaceae</taxon>
        <taxon>Acaulospora</taxon>
    </lineage>
</organism>
<dbReference type="Proteomes" id="UP000789525">
    <property type="component" value="Unassembled WGS sequence"/>
</dbReference>
<dbReference type="EMBL" id="CAJVPT010055803">
    <property type="protein sequence ID" value="CAG8755797.1"/>
    <property type="molecule type" value="Genomic_DNA"/>
</dbReference>
<evidence type="ECO:0000313" key="1">
    <source>
        <dbReference type="EMBL" id="CAG8755797.1"/>
    </source>
</evidence>
<proteinExistence type="predicted"/>
<protein>
    <submittedName>
        <fullName evidence="1">6893_t:CDS:1</fullName>
    </submittedName>
</protein>
<evidence type="ECO:0000313" key="2">
    <source>
        <dbReference type="Proteomes" id="UP000789525"/>
    </source>
</evidence>
<gene>
    <name evidence="1" type="ORF">ACOLOM_LOCUS12947</name>
</gene>
<reference evidence="1" key="1">
    <citation type="submission" date="2021-06" db="EMBL/GenBank/DDBJ databases">
        <authorList>
            <person name="Kallberg Y."/>
            <person name="Tangrot J."/>
            <person name="Rosling A."/>
        </authorList>
    </citation>
    <scope>NUCLEOTIDE SEQUENCE</scope>
    <source>
        <strain evidence="1">CL356</strain>
    </source>
</reference>
<name>A0ACA9QKT9_9GLOM</name>
<keyword evidence="2" id="KW-1185">Reference proteome</keyword>
<sequence>MLVDYILFITANVTVEPNLNEIRDYKYVDKQELIAMFDDPQNSFTPWFKLIARDFLFGWWDELMRRKGTNGLVEAKSLNGFVDGSKVVKMV</sequence>